<feature type="domain" description="C3H1-type" evidence="7">
    <location>
        <begin position="1"/>
        <end position="25"/>
    </location>
</feature>
<dbReference type="PROSITE" id="PS50103">
    <property type="entry name" value="ZF_C3H1"/>
    <property type="match status" value="1"/>
</dbReference>
<evidence type="ECO:0000256" key="5">
    <source>
        <dbReference type="ARBA" id="ARBA00042384"/>
    </source>
</evidence>
<sequence length="389" mass="41833">MVVCQYFLRGTCKFGTYCRNQHQAPSNYANYESTKPSTSILRQTTFNAQPAAQKTGPENFQAALRFAVHEVTGAEKGGQWLFSTFAPFKEKPAFPGFEDHSQEEIRLAYYEAVRNGTVDQYKQQLQQLYQTALLKVRALQNPSEEVKTILHNMFECPPSSCSGTYGQNSISTTVSAIQQPANIFASSFGQPTNSFGSNPQPAANIFASSPANNPFGAPQTSTNIFATQSPQTNIFGAAGSFSTGQNVPQQSNMFASSAPTAEPFANPMQQSGNIFATATQNPQNVFAQNAVVEQKQAQNVFAAPGPQQSLFGAAPSSTPLNAPPANYSASIFGQPQSTNSAGVSAPALDAKLYSDPAELSEKEKGWFASDALDIMNIPDKPPSYNMCFG</sequence>
<keyword evidence="6" id="KW-0862">Zinc</keyword>
<comment type="function">
    <text evidence="3">Required for the export of mRNAs containing poly(A) tails from the nucleus into the cytoplasm.</text>
</comment>
<protein>
    <recommendedName>
        <fullName evidence="4">Nucleoporin NUP42</fullName>
    </recommendedName>
    <alternativeName>
        <fullName evidence="5">Nucleoporin-like protein 2</fullName>
    </alternativeName>
</protein>
<dbReference type="GO" id="GO:0008270">
    <property type="term" value="F:zinc ion binding"/>
    <property type="evidence" value="ECO:0007669"/>
    <property type="project" value="UniProtKB-KW"/>
</dbReference>
<dbReference type="Gene3D" id="4.10.1000.10">
    <property type="entry name" value="Zinc finger, CCCH-type"/>
    <property type="match status" value="1"/>
</dbReference>
<accession>U4U1G3</accession>
<evidence type="ECO:0000259" key="7">
    <source>
        <dbReference type="PROSITE" id="PS50103"/>
    </source>
</evidence>
<dbReference type="AlphaFoldDB" id="U4U1G3"/>
<dbReference type="GO" id="GO:0031965">
    <property type="term" value="C:nuclear membrane"/>
    <property type="evidence" value="ECO:0007669"/>
    <property type="project" value="UniProtKB-SubCell"/>
</dbReference>
<gene>
    <name evidence="8" type="ORF">D910_05109</name>
</gene>
<evidence type="ECO:0000256" key="1">
    <source>
        <dbReference type="ARBA" id="ARBA00004335"/>
    </source>
</evidence>
<dbReference type="STRING" id="77166.U4U1G3"/>
<feature type="zinc finger region" description="C3H1-type" evidence="6">
    <location>
        <begin position="1"/>
        <end position="25"/>
    </location>
</feature>
<dbReference type="InterPro" id="IPR051767">
    <property type="entry name" value="Nucleoporin_NUP42"/>
</dbReference>
<dbReference type="Proteomes" id="UP000030742">
    <property type="component" value="Unassembled WGS sequence"/>
</dbReference>
<keyword evidence="6" id="KW-0479">Metal-binding</keyword>
<reference evidence="8 9" key="1">
    <citation type="journal article" date="2013" name="Genome Biol.">
        <title>Draft genome of the mountain pine beetle, Dendroctonus ponderosae Hopkins, a major forest pest.</title>
        <authorList>
            <person name="Keeling C.I."/>
            <person name="Yuen M.M."/>
            <person name="Liao N.Y."/>
            <person name="Docking T.R."/>
            <person name="Chan S.K."/>
            <person name="Taylor G.A."/>
            <person name="Palmquist D.L."/>
            <person name="Jackman S.D."/>
            <person name="Nguyen A."/>
            <person name="Li M."/>
            <person name="Henderson H."/>
            <person name="Janes J.K."/>
            <person name="Zhao Y."/>
            <person name="Pandoh P."/>
            <person name="Moore R."/>
            <person name="Sperling F.A."/>
            <person name="Huber D.P."/>
            <person name="Birol I."/>
            <person name="Jones S.J."/>
            <person name="Bohlmann J."/>
        </authorList>
    </citation>
    <scope>NUCLEOTIDE SEQUENCE</scope>
</reference>
<evidence type="ECO:0000256" key="6">
    <source>
        <dbReference type="PROSITE-ProRule" id="PRU00723"/>
    </source>
</evidence>
<dbReference type="EMBL" id="KB631985">
    <property type="protein sequence ID" value="ERL87719.1"/>
    <property type="molecule type" value="Genomic_DNA"/>
</dbReference>
<evidence type="ECO:0000256" key="3">
    <source>
        <dbReference type="ARBA" id="ARBA00037262"/>
    </source>
</evidence>
<keyword evidence="2" id="KW-0539">Nucleus</keyword>
<organism evidence="8 9">
    <name type="scientific">Dendroctonus ponderosae</name>
    <name type="common">Mountain pine beetle</name>
    <dbReference type="NCBI Taxonomy" id="77166"/>
    <lineage>
        <taxon>Eukaryota</taxon>
        <taxon>Metazoa</taxon>
        <taxon>Ecdysozoa</taxon>
        <taxon>Arthropoda</taxon>
        <taxon>Hexapoda</taxon>
        <taxon>Insecta</taxon>
        <taxon>Pterygota</taxon>
        <taxon>Neoptera</taxon>
        <taxon>Endopterygota</taxon>
        <taxon>Coleoptera</taxon>
        <taxon>Polyphaga</taxon>
        <taxon>Cucujiformia</taxon>
        <taxon>Curculionidae</taxon>
        <taxon>Scolytinae</taxon>
        <taxon>Dendroctonus</taxon>
    </lineage>
</organism>
<name>U4U1G3_DENPD</name>
<evidence type="ECO:0000256" key="2">
    <source>
        <dbReference type="ARBA" id="ARBA00023242"/>
    </source>
</evidence>
<comment type="subcellular location">
    <subcellularLocation>
        <location evidence="1">Nucleus membrane</location>
        <topology evidence="1">Peripheral membrane protein</topology>
        <orientation evidence="1">Cytoplasmic side</orientation>
    </subcellularLocation>
</comment>
<dbReference type="InterPro" id="IPR000571">
    <property type="entry name" value="Znf_CCCH"/>
</dbReference>
<dbReference type="PANTHER" id="PTHR46527">
    <property type="entry name" value="NUCLEOPORIN-LIKE PROTEIN 2"/>
    <property type="match status" value="1"/>
</dbReference>
<proteinExistence type="predicted"/>
<dbReference type="PANTHER" id="PTHR46527:SF1">
    <property type="entry name" value="NUCLEOPORIN NUP42"/>
    <property type="match status" value="1"/>
</dbReference>
<evidence type="ECO:0000256" key="4">
    <source>
        <dbReference type="ARBA" id="ARBA00039886"/>
    </source>
</evidence>
<keyword evidence="6" id="KW-0863">Zinc-finger</keyword>
<evidence type="ECO:0000313" key="9">
    <source>
        <dbReference type="Proteomes" id="UP000030742"/>
    </source>
</evidence>
<evidence type="ECO:0000313" key="8">
    <source>
        <dbReference type="EMBL" id="ERL87719.1"/>
    </source>
</evidence>
<dbReference type="OrthoDB" id="20729at2759"/>